<evidence type="ECO:0000313" key="2">
    <source>
        <dbReference type="Proteomes" id="UP001501734"/>
    </source>
</evidence>
<reference evidence="2" key="1">
    <citation type="journal article" date="2019" name="Int. J. Syst. Evol. Microbiol.">
        <title>The Global Catalogue of Microorganisms (GCM) 10K type strain sequencing project: providing services to taxonomists for standard genome sequencing and annotation.</title>
        <authorList>
            <consortium name="The Broad Institute Genomics Platform"/>
            <consortium name="The Broad Institute Genome Sequencing Center for Infectious Disease"/>
            <person name="Wu L."/>
            <person name="Ma J."/>
        </authorList>
    </citation>
    <scope>NUCLEOTIDE SEQUENCE [LARGE SCALE GENOMIC DNA]</scope>
    <source>
        <strain evidence="2">JCM 17250</strain>
    </source>
</reference>
<dbReference type="EMBL" id="BAABDL010000085">
    <property type="protein sequence ID" value="GAA4071473.1"/>
    <property type="molecule type" value="Genomic_DNA"/>
</dbReference>
<organism evidence="1 2">
    <name type="scientific">Amphibacillus indicireducens</name>
    <dbReference type="NCBI Taxonomy" id="1076330"/>
    <lineage>
        <taxon>Bacteria</taxon>
        <taxon>Bacillati</taxon>
        <taxon>Bacillota</taxon>
        <taxon>Bacilli</taxon>
        <taxon>Bacillales</taxon>
        <taxon>Bacillaceae</taxon>
        <taxon>Amphibacillus</taxon>
    </lineage>
</organism>
<proteinExistence type="predicted"/>
<comment type="caution">
    <text evidence="1">The sequence shown here is derived from an EMBL/GenBank/DDBJ whole genome shotgun (WGS) entry which is preliminary data.</text>
</comment>
<sequence>MIHKNWENRQTIKTIKCVHADAKKFVVNHMLTPGQSYQVKNETDEFYFIIDNSNRIGGFKKDYFTETI</sequence>
<protein>
    <submittedName>
        <fullName evidence="1">DUF6501 family protein</fullName>
    </submittedName>
</protein>
<dbReference type="Pfam" id="PF20111">
    <property type="entry name" value="DUF6501"/>
    <property type="match status" value="1"/>
</dbReference>
<dbReference type="InterPro" id="IPR045447">
    <property type="entry name" value="DUF6501"/>
</dbReference>
<evidence type="ECO:0000313" key="1">
    <source>
        <dbReference type="EMBL" id="GAA4071473.1"/>
    </source>
</evidence>
<gene>
    <name evidence="1" type="ORF">GCM10022410_16400</name>
</gene>
<dbReference type="RefSeq" id="WP_344912080.1">
    <property type="nucleotide sequence ID" value="NZ_BAABDL010000085.1"/>
</dbReference>
<dbReference type="Proteomes" id="UP001501734">
    <property type="component" value="Unassembled WGS sequence"/>
</dbReference>
<keyword evidence="2" id="KW-1185">Reference proteome</keyword>
<name>A0ABP7VQ12_9BACI</name>
<accession>A0ABP7VQ12</accession>